<feature type="domain" description="Calcineurin-like phosphoesterase" evidence="1">
    <location>
        <begin position="56"/>
        <end position="209"/>
    </location>
</feature>
<protein>
    <submittedName>
        <fullName evidence="2">Phosphoesterase</fullName>
    </submittedName>
</protein>
<name>A0A3E3AEQ9_9FIRM</name>
<dbReference type="GO" id="GO:0016020">
    <property type="term" value="C:membrane"/>
    <property type="evidence" value="ECO:0007669"/>
    <property type="project" value="GOC"/>
</dbReference>
<dbReference type="GO" id="GO:0009245">
    <property type="term" value="P:lipid A biosynthetic process"/>
    <property type="evidence" value="ECO:0007669"/>
    <property type="project" value="TreeGrafter"/>
</dbReference>
<proteinExistence type="predicted"/>
<dbReference type="RefSeq" id="WP_003536093.1">
    <property type="nucleotide sequence ID" value="NZ_AP031443.1"/>
</dbReference>
<dbReference type="SUPFAM" id="SSF56300">
    <property type="entry name" value="Metallo-dependent phosphatases"/>
    <property type="match status" value="1"/>
</dbReference>
<dbReference type="Proteomes" id="UP000261032">
    <property type="component" value="Unassembled WGS sequence"/>
</dbReference>
<dbReference type="AlphaFoldDB" id="A0A3E3AEQ9"/>
<dbReference type="InterPro" id="IPR004843">
    <property type="entry name" value="Calcineurin-like_PHP"/>
</dbReference>
<gene>
    <name evidence="2" type="ORF">DXB93_09700</name>
</gene>
<dbReference type="PANTHER" id="PTHR31302:SF25">
    <property type="entry name" value="PHOSPHOESTERASE"/>
    <property type="match status" value="1"/>
</dbReference>
<dbReference type="InterPro" id="IPR051158">
    <property type="entry name" value="Metallophosphoesterase_sf"/>
</dbReference>
<sequence>MRKKIRTIKLLLLIIVIIGSGFGYYYSRYIAPDSYSIKKTTITNNSLPDEFKNFEIGFISDINLQKSSDVTRLKKIVTSLNKENVDMVIFGGDLFSATPFDNDKVIELLSNIKSKYGKFAVLGEKDLASSNDVNAILNEGGFEVLHNEYRPIYFNGSTISLFGLEGTGELSGLINENNSESYKIVAVHEPDYFNTTSNNEIALQLSGHTMGGYIRLPFIGGLFKKTNGNTYVSGEHTKSKSQLLISNGLGMEDGYEYRLFCPNQINIVTLKK</sequence>
<dbReference type="InterPro" id="IPR029052">
    <property type="entry name" value="Metallo-depent_PP-like"/>
</dbReference>
<dbReference type="GeneID" id="64194920"/>
<dbReference type="Gene3D" id="3.60.21.10">
    <property type="match status" value="1"/>
</dbReference>
<evidence type="ECO:0000313" key="3">
    <source>
        <dbReference type="Proteomes" id="UP000261032"/>
    </source>
</evidence>
<evidence type="ECO:0000313" key="2">
    <source>
        <dbReference type="EMBL" id="RGD85051.1"/>
    </source>
</evidence>
<dbReference type="EMBL" id="QUSL01000013">
    <property type="protein sequence ID" value="RGD85051.1"/>
    <property type="molecule type" value="Genomic_DNA"/>
</dbReference>
<accession>A0A3E3AEQ9</accession>
<dbReference type="Pfam" id="PF00149">
    <property type="entry name" value="Metallophos"/>
    <property type="match status" value="1"/>
</dbReference>
<reference evidence="2 3" key="1">
    <citation type="submission" date="2018-08" db="EMBL/GenBank/DDBJ databases">
        <title>A genome reference for cultivated species of the human gut microbiota.</title>
        <authorList>
            <person name="Zou Y."/>
            <person name="Xue W."/>
            <person name="Luo G."/>
        </authorList>
    </citation>
    <scope>NUCLEOTIDE SEQUENCE [LARGE SCALE GENOMIC DNA]</scope>
    <source>
        <strain evidence="2 3">OM06-4</strain>
    </source>
</reference>
<comment type="caution">
    <text evidence="2">The sequence shown here is derived from an EMBL/GenBank/DDBJ whole genome shotgun (WGS) entry which is preliminary data.</text>
</comment>
<organism evidence="2 3">
    <name type="scientific">Thomasclavelia ramosa</name>
    <dbReference type="NCBI Taxonomy" id="1547"/>
    <lineage>
        <taxon>Bacteria</taxon>
        <taxon>Bacillati</taxon>
        <taxon>Bacillota</taxon>
        <taxon>Erysipelotrichia</taxon>
        <taxon>Erysipelotrichales</taxon>
        <taxon>Coprobacillaceae</taxon>
        <taxon>Thomasclavelia</taxon>
    </lineage>
</organism>
<dbReference type="GO" id="GO:0008758">
    <property type="term" value="F:UDP-2,3-diacylglucosamine hydrolase activity"/>
    <property type="evidence" value="ECO:0007669"/>
    <property type="project" value="TreeGrafter"/>
</dbReference>
<evidence type="ECO:0000259" key="1">
    <source>
        <dbReference type="Pfam" id="PF00149"/>
    </source>
</evidence>
<dbReference type="PANTHER" id="PTHR31302">
    <property type="entry name" value="TRANSMEMBRANE PROTEIN WITH METALLOPHOSPHOESTERASE DOMAIN-RELATED"/>
    <property type="match status" value="1"/>
</dbReference>